<evidence type="ECO:0000256" key="5">
    <source>
        <dbReference type="ARBA" id="ARBA00044503"/>
    </source>
</evidence>
<evidence type="ECO:0000313" key="8">
    <source>
        <dbReference type="Proteomes" id="UP001449582"/>
    </source>
</evidence>
<dbReference type="EMBL" id="BAABQM010000001">
    <property type="protein sequence ID" value="GAA5414416.1"/>
    <property type="molecule type" value="Genomic_DNA"/>
</dbReference>
<comment type="similarity">
    <text evidence="5">Belongs to the Prp family.</text>
</comment>
<dbReference type="InterPro" id="IPR007422">
    <property type="entry name" value="Peptidase_Prp"/>
</dbReference>
<proteinExistence type="inferred from homology"/>
<dbReference type="InterPro" id="IPR036764">
    <property type="entry name" value="Peptidase_Prp_sf"/>
</dbReference>
<keyword evidence="8" id="KW-1185">Reference proteome</keyword>
<evidence type="ECO:0000313" key="7">
    <source>
        <dbReference type="EMBL" id="GAA5414416.1"/>
    </source>
</evidence>
<organism evidence="7 8">
    <name type="scientific">Ureaplasma ceti</name>
    <dbReference type="NCBI Taxonomy" id="3119530"/>
    <lineage>
        <taxon>Bacteria</taxon>
        <taxon>Bacillati</taxon>
        <taxon>Mycoplasmatota</taxon>
        <taxon>Mycoplasmoidales</taxon>
        <taxon>Mycoplasmoidaceae</taxon>
        <taxon>Ureaplasma</taxon>
    </lineage>
</organism>
<dbReference type="PANTHER" id="PTHR39178:SF1">
    <property type="entry name" value="RIBOSOMAL-PROCESSING CYSTEINE PROTEASE PRP"/>
    <property type="match status" value="1"/>
</dbReference>
<comment type="caution">
    <text evidence="7">The sequence shown here is derived from an EMBL/GenBank/DDBJ whole genome shotgun (WGS) entry which is preliminary data.</text>
</comment>
<dbReference type="RefSeq" id="WP_353289581.1">
    <property type="nucleotide sequence ID" value="NZ_BAABQM010000001.1"/>
</dbReference>
<keyword evidence="3" id="KW-0378">Hydrolase</keyword>
<protein>
    <recommendedName>
        <fullName evidence="6">Ribosomal processing cysteine protease Prp</fullName>
    </recommendedName>
</protein>
<dbReference type="GO" id="GO:0008233">
    <property type="term" value="F:peptidase activity"/>
    <property type="evidence" value="ECO:0007669"/>
    <property type="project" value="UniProtKB-KW"/>
</dbReference>
<dbReference type="Gene3D" id="3.30.70.1490">
    <property type="entry name" value="Cysteine protease Prp"/>
    <property type="match status" value="1"/>
</dbReference>
<name>A0ABP9U976_9BACT</name>
<dbReference type="PANTHER" id="PTHR39178">
    <property type="entry name" value="HYPOTHETICAL RIBOSOME-ASSOCIATED PROTEIN"/>
    <property type="match status" value="1"/>
</dbReference>
<dbReference type="SUPFAM" id="SSF118010">
    <property type="entry name" value="TM1457-like"/>
    <property type="match status" value="1"/>
</dbReference>
<dbReference type="CDD" id="cd16332">
    <property type="entry name" value="Prp-like"/>
    <property type="match status" value="1"/>
</dbReference>
<evidence type="ECO:0000256" key="3">
    <source>
        <dbReference type="ARBA" id="ARBA00022801"/>
    </source>
</evidence>
<keyword evidence="4" id="KW-0788">Thiol protease</keyword>
<reference evidence="7" key="1">
    <citation type="submission" date="2024-02" db="EMBL/GenBank/DDBJ databases">
        <title>Draft genome sequence of new strains in genus Ureaplasma.</title>
        <authorList>
            <person name="Nakajima Y."/>
            <person name="Segawa T."/>
        </authorList>
    </citation>
    <scope>NUCLEOTIDE SEQUENCE [LARGE SCALE GENOMIC DNA]</scope>
    <source>
        <strain evidence="7">OM1</strain>
    </source>
</reference>
<dbReference type="GO" id="GO:0006508">
    <property type="term" value="P:proteolysis"/>
    <property type="evidence" value="ECO:0007669"/>
    <property type="project" value="UniProtKB-KW"/>
</dbReference>
<dbReference type="Pfam" id="PF04327">
    <property type="entry name" value="Peptidase_Prp"/>
    <property type="match status" value="1"/>
</dbReference>
<gene>
    <name evidence="7" type="ORF">UREOM_1270</name>
</gene>
<sequence>MIKIKFYKNGLVVSGHANYAPHGQDIVCAGVSAITMGAINWFVEEDVEIVVEEGYLSLRLLHQSQANLYLLELLQTQLSALNHEEYSQYISFQEINHELS</sequence>
<evidence type="ECO:0000256" key="2">
    <source>
        <dbReference type="ARBA" id="ARBA00022670"/>
    </source>
</evidence>
<keyword evidence="2 7" id="KW-0645">Protease</keyword>
<keyword evidence="1" id="KW-0690">Ribosome biogenesis</keyword>
<evidence type="ECO:0000256" key="6">
    <source>
        <dbReference type="ARBA" id="ARBA00044538"/>
    </source>
</evidence>
<evidence type="ECO:0000256" key="4">
    <source>
        <dbReference type="ARBA" id="ARBA00022807"/>
    </source>
</evidence>
<evidence type="ECO:0000256" key="1">
    <source>
        <dbReference type="ARBA" id="ARBA00022517"/>
    </source>
</evidence>
<dbReference type="Proteomes" id="UP001449582">
    <property type="component" value="Unassembled WGS sequence"/>
</dbReference>
<accession>A0ABP9U976</accession>